<dbReference type="AlphaFoldDB" id="A0AAV1JD79"/>
<protein>
    <recommendedName>
        <fullName evidence="3">Gag-like protein</fullName>
    </recommendedName>
</protein>
<proteinExistence type="predicted"/>
<dbReference type="PANTHER" id="PTHR33273">
    <property type="entry name" value="DOMAIN-CONTAINING PROTEIN, PUTATIVE-RELATED"/>
    <property type="match status" value="1"/>
</dbReference>
<accession>A0AAV1JD79</accession>
<comment type="caution">
    <text evidence="1">The sequence shown here is derived from an EMBL/GenBank/DDBJ whole genome shotgun (WGS) entry which is preliminary data.</text>
</comment>
<evidence type="ECO:0000313" key="1">
    <source>
        <dbReference type="EMBL" id="CAK1546176.1"/>
    </source>
</evidence>
<reference evidence="1 2" key="1">
    <citation type="submission" date="2023-11" db="EMBL/GenBank/DDBJ databases">
        <authorList>
            <person name="Okamura Y."/>
        </authorList>
    </citation>
    <scope>NUCLEOTIDE SEQUENCE [LARGE SCALE GENOMIC DNA]</scope>
</reference>
<evidence type="ECO:0008006" key="3">
    <source>
        <dbReference type="Google" id="ProtNLM"/>
    </source>
</evidence>
<evidence type="ECO:0000313" key="2">
    <source>
        <dbReference type="Proteomes" id="UP001497472"/>
    </source>
</evidence>
<organism evidence="1 2">
    <name type="scientific">Leptosia nina</name>
    <dbReference type="NCBI Taxonomy" id="320188"/>
    <lineage>
        <taxon>Eukaryota</taxon>
        <taxon>Metazoa</taxon>
        <taxon>Ecdysozoa</taxon>
        <taxon>Arthropoda</taxon>
        <taxon>Hexapoda</taxon>
        <taxon>Insecta</taxon>
        <taxon>Pterygota</taxon>
        <taxon>Neoptera</taxon>
        <taxon>Endopterygota</taxon>
        <taxon>Lepidoptera</taxon>
        <taxon>Glossata</taxon>
        <taxon>Ditrysia</taxon>
        <taxon>Papilionoidea</taxon>
        <taxon>Pieridae</taxon>
        <taxon>Pierinae</taxon>
        <taxon>Leptosia</taxon>
    </lineage>
</organism>
<name>A0AAV1JD79_9NEOP</name>
<sequence>MPPKHKKKTKKLENALRECHVSTPQEKIVSSVTFSETLQCDPKKWPKLKDKVPDIFLHEPVNFLQHVKKLLLLGIEFYRPHKSRYYTKITCRTHNDHKAMVQYFDKKMLPYHTFSHPSKRKMKIVIKGLPNEVDIDKLKTEFKYASLPVIRMHKMHREANSKDKNCFILAVVPYDEEGLKFLKVTQVLGQNIKLEPPNSKVKQCHRCQKWGHAQRYCHGEIKCVKCAGNHLSKKCERDPSKEPPKCANCGGQHTANYKKCSHCPESLVHKKTQMRKNNSICTSWKKPELVTMENIGSLYRNVIYIQKPAILAL</sequence>
<dbReference type="EMBL" id="CAVLEF010000007">
    <property type="protein sequence ID" value="CAK1546176.1"/>
    <property type="molecule type" value="Genomic_DNA"/>
</dbReference>
<gene>
    <name evidence="1" type="ORF">LNINA_LOCUS5773</name>
</gene>
<dbReference type="PANTHER" id="PTHR33273:SF2">
    <property type="entry name" value="ENDONUCLEASE_EXONUCLEASE_PHOSPHATASE DOMAIN-CONTAINING PROTEIN"/>
    <property type="match status" value="1"/>
</dbReference>
<dbReference type="Proteomes" id="UP001497472">
    <property type="component" value="Unassembled WGS sequence"/>
</dbReference>
<keyword evidence="2" id="KW-1185">Reference proteome</keyword>